<protein>
    <submittedName>
        <fullName evidence="2">Conserved protein containing a Zn-ribbon-like motif, possibly RNA-binding</fullName>
    </submittedName>
</protein>
<name>A0A1A8ZWU9_9ACTN</name>
<dbReference type="InterPro" id="IPR010852">
    <property type="entry name" value="ABATE"/>
</dbReference>
<dbReference type="RefSeq" id="WP_091666553.1">
    <property type="nucleotide sequence ID" value="NZ_LT594323.1"/>
</dbReference>
<dbReference type="PANTHER" id="PTHR35525:SF3">
    <property type="entry name" value="BLL6575 PROTEIN"/>
    <property type="match status" value="1"/>
</dbReference>
<evidence type="ECO:0000313" key="2">
    <source>
        <dbReference type="EMBL" id="SBT48392.1"/>
    </source>
</evidence>
<dbReference type="Proteomes" id="UP000199385">
    <property type="component" value="Chromosome I"/>
</dbReference>
<dbReference type="STRING" id="261654.GA0070611_4055"/>
<dbReference type="PANTHER" id="PTHR35525">
    <property type="entry name" value="BLL6575 PROTEIN"/>
    <property type="match status" value="1"/>
</dbReference>
<dbReference type="InterPro" id="IPR023286">
    <property type="entry name" value="ABATE_dom_sf"/>
</dbReference>
<dbReference type="InterPro" id="IPR021005">
    <property type="entry name" value="Znf_CGNR"/>
</dbReference>
<dbReference type="AlphaFoldDB" id="A0A1A8ZWU9"/>
<keyword evidence="3" id="KW-1185">Reference proteome</keyword>
<evidence type="ECO:0000313" key="3">
    <source>
        <dbReference type="Proteomes" id="UP000199385"/>
    </source>
</evidence>
<dbReference type="Pfam" id="PF11706">
    <property type="entry name" value="zf-CGNR"/>
    <property type="match status" value="1"/>
</dbReference>
<accession>A0A1A8ZWU9</accession>
<dbReference type="SUPFAM" id="SSF160904">
    <property type="entry name" value="Jann2411-like"/>
    <property type="match status" value="1"/>
</dbReference>
<dbReference type="OrthoDB" id="123307at2"/>
<sequence>MTDVASGLTLVSPEGTRYRFDPGALCLELLTTGGPGGFSRYEILHTPPDLAGWLALSRLRLDPATVTVDADELADTRRLRDALWRIAQARTRQRAAPAADLAVVNEAAANPPLVPRITVDGGHAWRLPATGRQVLATIARDAVDLLTGPYAGRIRECGAHDCYLVFVDTSRPGQRRWCAMERCGNRQKARALRARQAPG</sequence>
<evidence type="ECO:0000259" key="1">
    <source>
        <dbReference type="Pfam" id="PF11706"/>
    </source>
</evidence>
<reference evidence="3" key="1">
    <citation type="submission" date="2016-06" db="EMBL/GenBank/DDBJ databases">
        <authorList>
            <person name="Varghese N."/>
            <person name="Submissions Spin"/>
        </authorList>
    </citation>
    <scope>NUCLEOTIDE SEQUENCE [LARGE SCALE GENOMIC DNA]</scope>
    <source>
        <strain evidence="3">DSM 44815</strain>
    </source>
</reference>
<dbReference type="PATRIC" id="fig|261654.4.peg.4120"/>
<proteinExistence type="predicted"/>
<feature type="domain" description="Zinc finger CGNR" evidence="1">
    <location>
        <begin position="153"/>
        <end position="196"/>
    </location>
</feature>
<dbReference type="EMBL" id="LT594323">
    <property type="protein sequence ID" value="SBT48392.1"/>
    <property type="molecule type" value="Genomic_DNA"/>
</dbReference>
<organism evidence="2 3">
    <name type="scientific">Micromonospora auratinigra</name>
    <dbReference type="NCBI Taxonomy" id="261654"/>
    <lineage>
        <taxon>Bacteria</taxon>
        <taxon>Bacillati</taxon>
        <taxon>Actinomycetota</taxon>
        <taxon>Actinomycetes</taxon>
        <taxon>Micromonosporales</taxon>
        <taxon>Micromonosporaceae</taxon>
        <taxon>Micromonospora</taxon>
    </lineage>
</organism>
<dbReference type="Pfam" id="PF07336">
    <property type="entry name" value="ABATE"/>
    <property type="match status" value="1"/>
</dbReference>
<gene>
    <name evidence="2" type="ORF">GA0070611_4055</name>
</gene>
<dbReference type="Gene3D" id="1.10.3300.10">
    <property type="entry name" value="Jann2411-like domain"/>
    <property type="match status" value="1"/>
</dbReference>